<sequence length="386" mass="42277">MAVSLNSFYLVVVLCVTQLGSPVHGGDCDVGDSFCKGRFGSVYSCKIRKQSPTEVKYCNFIDDWKTESPCLCEDPNPHKDCKYGDDYCKDAYGVTSKCELYEMSPKEVRKFKSTPTTTPCPTTVGPALVGTTTLVPQAAVGTTLKPSVSIHKYPGKYVYRATGPGLAEVVFLVNEAGFGMLSVDCKSEDRDPYQTGWFKLNPSEDHDNIHYVESWPETVAHGVWLAGVERACPLLSVVQEDLATIGVTGQGNVEAYIADESRILERVWEPFSPGTYTSIHSDEKLVEKHYKVNTDGTVSVKLGCKGGGDTGFKKYKLVGTGIGKPHKLSAMKDGDTLDDLVDSLTSACPKLSARYFNTARYENVCFASKDVIFAGGDYVTERLFKE</sequence>
<feature type="signal peptide" evidence="1">
    <location>
        <begin position="1"/>
        <end position="25"/>
    </location>
</feature>
<protein>
    <recommendedName>
        <fullName evidence="4">Sorl1p</fullName>
    </recommendedName>
</protein>
<comment type="caution">
    <text evidence="2">The sequence shown here is derived from an EMBL/GenBank/DDBJ whole genome shotgun (WGS) entry which is preliminary data.</text>
</comment>
<proteinExistence type="predicted"/>
<dbReference type="Proteomes" id="UP000541610">
    <property type="component" value="Unassembled WGS sequence"/>
</dbReference>
<keyword evidence="1" id="KW-0732">Signal</keyword>
<accession>A0A7J6NH58</accession>
<feature type="chain" id="PRO_5029754049" description="Sorl1p" evidence="1">
    <location>
        <begin position="26"/>
        <end position="386"/>
    </location>
</feature>
<evidence type="ECO:0000256" key="1">
    <source>
        <dbReference type="SAM" id="SignalP"/>
    </source>
</evidence>
<dbReference type="EMBL" id="JABANP010000385">
    <property type="protein sequence ID" value="KAF4683156.1"/>
    <property type="molecule type" value="Genomic_DNA"/>
</dbReference>
<evidence type="ECO:0000313" key="3">
    <source>
        <dbReference type="Proteomes" id="UP000541610"/>
    </source>
</evidence>
<organism evidence="2 3">
    <name type="scientific">Perkinsus olseni</name>
    <name type="common">Perkinsus atlanticus</name>
    <dbReference type="NCBI Taxonomy" id="32597"/>
    <lineage>
        <taxon>Eukaryota</taxon>
        <taxon>Sar</taxon>
        <taxon>Alveolata</taxon>
        <taxon>Perkinsozoa</taxon>
        <taxon>Perkinsea</taxon>
        <taxon>Perkinsida</taxon>
        <taxon>Perkinsidae</taxon>
        <taxon>Perkinsus</taxon>
    </lineage>
</organism>
<evidence type="ECO:0008006" key="4">
    <source>
        <dbReference type="Google" id="ProtNLM"/>
    </source>
</evidence>
<reference evidence="2 3" key="1">
    <citation type="submission" date="2020-04" db="EMBL/GenBank/DDBJ databases">
        <title>Perkinsus olseni comparative genomics.</title>
        <authorList>
            <person name="Bogema D.R."/>
        </authorList>
    </citation>
    <scope>NUCLEOTIDE SEQUENCE [LARGE SCALE GENOMIC DNA]</scope>
    <source>
        <strain evidence="2">00978-12</strain>
    </source>
</reference>
<dbReference type="AlphaFoldDB" id="A0A7J6NH58"/>
<evidence type="ECO:0000313" key="2">
    <source>
        <dbReference type="EMBL" id="KAF4683156.1"/>
    </source>
</evidence>
<name>A0A7J6NH58_PEROL</name>
<gene>
    <name evidence="2" type="ORF">FOZ60_009538</name>
</gene>